<dbReference type="GO" id="GO:0005524">
    <property type="term" value="F:ATP binding"/>
    <property type="evidence" value="ECO:0007669"/>
    <property type="project" value="UniProtKB-KW"/>
</dbReference>
<dbReference type="InterPro" id="IPR002182">
    <property type="entry name" value="NB-ARC"/>
</dbReference>
<dbReference type="Pfam" id="PF00931">
    <property type="entry name" value="NB-ARC"/>
    <property type="match status" value="1"/>
</dbReference>
<dbReference type="Gene3D" id="3.40.50.300">
    <property type="entry name" value="P-loop containing nucleotide triphosphate hydrolases"/>
    <property type="match status" value="1"/>
</dbReference>
<dbReference type="PANTHER" id="PTHR36766">
    <property type="entry name" value="PLANT BROAD-SPECTRUM MILDEW RESISTANCE PROTEIN RPW8"/>
    <property type="match status" value="1"/>
</dbReference>
<dbReference type="GO" id="GO:0006952">
    <property type="term" value="P:defense response"/>
    <property type="evidence" value="ECO:0007669"/>
    <property type="project" value="UniProtKB-KW"/>
</dbReference>
<feature type="domain" description="Disease resistance N-terminal" evidence="6">
    <location>
        <begin position="23"/>
        <end position="100"/>
    </location>
</feature>
<evidence type="ECO:0000256" key="1">
    <source>
        <dbReference type="ARBA" id="ARBA00022737"/>
    </source>
</evidence>
<dbReference type="InterPro" id="IPR041118">
    <property type="entry name" value="Rx_N"/>
</dbReference>
<dbReference type="Pfam" id="PF18052">
    <property type="entry name" value="Rx_N"/>
    <property type="match status" value="1"/>
</dbReference>
<dbReference type="Proteomes" id="UP001634007">
    <property type="component" value="Unassembled WGS sequence"/>
</dbReference>
<dbReference type="Gene3D" id="1.20.5.4130">
    <property type="match status" value="1"/>
</dbReference>
<evidence type="ECO:0000313" key="7">
    <source>
        <dbReference type="EMBL" id="KAL3749269.1"/>
    </source>
</evidence>
<evidence type="ECO:0008006" key="9">
    <source>
        <dbReference type="Google" id="ProtNLM"/>
    </source>
</evidence>
<evidence type="ECO:0000259" key="5">
    <source>
        <dbReference type="Pfam" id="PF00931"/>
    </source>
</evidence>
<protein>
    <recommendedName>
        <fullName evidence="9">Disease resistance protein RGA3</fullName>
    </recommendedName>
</protein>
<dbReference type="Gene3D" id="1.10.8.430">
    <property type="entry name" value="Helical domain of apoptotic protease-activating factors"/>
    <property type="match status" value="1"/>
</dbReference>
<dbReference type="PRINTS" id="PR00364">
    <property type="entry name" value="DISEASERSIST"/>
</dbReference>
<dbReference type="AlphaFoldDB" id="A0ABD3LBU9"/>
<organism evidence="7 8">
    <name type="scientific">Eucalyptus globulus</name>
    <name type="common">Tasmanian blue gum</name>
    <dbReference type="NCBI Taxonomy" id="34317"/>
    <lineage>
        <taxon>Eukaryota</taxon>
        <taxon>Viridiplantae</taxon>
        <taxon>Streptophyta</taxon>
        <taxon>Embryophyta</taxon>
        <taxon>Tracheophyta</taxon>
        <taxon>Spermatophyta</taxon>
        <taxon>Magnoliopsida</taxon>
        <taxon>eudicotyledons</taxon>
        <taxon>Gunneridae</taxon>
        <taxon>Pentapetalae</taxon>
        <taxon>rosids</taxon>
        <taxon>malvids</taxon>
        <taxon>Myrtales</taxon>
        <taxon>Myrtaceae</taxon>
        <taxon>Myrtoideae</taxon>
        <taxon>Eucalypteae</taxon>
        <taxon>Eucalyptus</taxon>
    </lineage>
</organism>
<dbReference type="InterPro" id="IPR042197">
    <property type="entry name" value="Apaf_helical"/>
</dbReference>
<keyword evidence="3" id="KW-0611">Plant defense</keyword>
<gene>
    <name evidence="7" type="ORF">ACJRO7_010382</name>
</gene>
<evidence type="ECO:0000256" key="4">
    <source>
        <dbReference type="ARBA" id="ARBA00022840"/>
    </source>
</evidence>
<evidence type="ECO:0000256" key="2">
    <source>
        <dbReference type="ARBA" id="ARBA00022741"/>
    </source>
</evidence>
<sequence length="416" mass="47517">MAEAVIVAIAGEIIANQVPQALEKIGKLWGVKHELEELRNIVSTLRVVLSNAEKQCYQDDQIPVWLDNMKGALYDAQDVLEEFNIEAMQRELGGHSEVIKEVRTFFSSSNQLAFNLKMRSKVRAVKKKIEDINNRRRFHLDERLVDSGVERKQKKTEENHLFIPKGVIIGRDNDKNTVMEFLLDPNVTEDVSILTIVGIGGLGKTALAQLVYNDEMASKHFPLKMWVCVSNDFDMKKIVTKILACIKQRGPEVEMEQLQHDLRTKIGGKKYLLVLDDLWNDKREEWLSLKILLVEGARESKILITTRLPLVVDITGTALSYHLEGLSESASLDLLMQMACPKEEEIQDLDKLAIGKEIVKECYGIPLVVRTIGSLLYSKKTTSEWLNFRDYELPKVSQRKDRIISILRLSYIFLPI</sequence>
<dbReference type="SUPFAM" id="SSF52540">
    <property type="entry name" value="P-loop containing nucleoside triphosphate hydrolases"/>
    <property type="match status" value="1"/>
</dbReference>
<evidence type="ECO:0000256" key="3">
    <source>
        <dbReference type="ARBA" id="ARBA00022821"/>
    </source>
</evidence>
<keyword evidence="1" id="KW-0677">Repeat</keyword>
<name>A0ABD3LBU9_EUCGL</name>
<keyword evidence="4" id="KW-0067">ATP-binding</keyword>
<reference evidence="7 8" key="1">
    <citation type="submission" date="2024-11" db="EMBL/GenBank/DDBJ databases">
        <title>Chromosome-level genome assembly of Eucalyptus globulus Labill. provides insights into its genome evolution.</title>
        <authorList>
            <person name="Li X."/>
        </authorList>
    </citation>
    <scope>NUCLEOTIDE SEQUENCE [LARGE SCALE GENOMIC DNA]</scope>
    <source>
        <strain evidence="7">CL2024</strain>
        <tissue evidence="7">Fresh tender leaves</tissue>
    </source>
</reference>
<dbReference type="EMBL" id="JBJKBG010000002">
    <property type="protein sequence ID" value="KAL3749269.1"/>
    <property type="molecule type" value="Genomic_DNA"/>
</dbReference>
<dbReference type="InterPro" id="IPR027417">
    <property type="entry name" value="P-loop_NTPase"/>
</dbReference>
<evidence type="ECO:0000313" key="8">
    <source>
        <dbReference type="Proteomes" id="UP001634007"/>
    </source>
</evidence>
<comment type="caution">
    <text evidence="7">The sequence shown here is derived from an EMBL/GenBank/DDBJ whole genome shotgun (WGS) entry which is preliminary data.</text>
</comment>
<keyword evidence="8" id="KW-1185">Reference proteome</keyword>
<keyword evidence="2" id="KW-0547">Nucleotide-binding</keyword>
<evidence type="ECO:0000259" key="6">
    <source>
        <dbReference type="Pfam" id="PF18052"/>
    </source>
</evidence>
<proteinExistence type="predicted"/>
<dbReference type="PANTHER" id="PTHR36766:SF40">
    <property type="entry name" value="DISEASE RESISTANCE PROTEIN RGA3"/>
    <property type="match status" value="1"/>
</dbReference>
<accession>A0ABD3LBU9</accession>
<feature type="domain" description="NB-ARC" evidence="5">
    <location>
        <begin position="173"/>
        <end position="343"/>
    </location>
</feature>